<protein>
    <submittedName>
        <fullName evidence="14">TonB-dependent receptor</fullName>
    </submittedName>
</protein>
<reference evidence="14" key="1">
    <citation type="journal article" date="2014" name="Int. J. Syst. Evol. Microbiol.">
        <title>Complete genome of a new Firmicutes species belonging to the dominant human colonic microbiota ('Ruminococcus bicirculans') reveals two chromosomes and a selective capacity to utilize plant glucans.</title>
        <authorList>
            <consortium name="NISC Comparative Sequencing Program"/>
            <person name="Wegmann U."/>
            <person name="Louis P."/>
            <person name="Goesmann A."/>
            <person name="Henrissat B."/>
            <person name="Duncan S.H."/>
            <person name="Flint H.J."/>
        </authorList>
    </citation>
    <scope>NUCLEOTIDE SEQUENCE</scope>
    <source>
        <strain evidence="14">VKM B-1499</strain>
    </source>
</reference>
<reference evidence="14" key="2">
    <citation type="submission" date="2023-01" db="EMBL/GenBank/DDBJ databases">
        <authorList>
            <person name="Sun Q."/>
            <person name="Evtushenko L."/>
        </authorList>
    </citation>
    <scope>NUCLEOTIDE SEQUENCE</scope>
    <source>
        <strain evidence="14">VKM B-1499</strain>
    </source>
</reference>
<evidence type="ECO:0000256" key="11">
    <source>
        <dbReference type="SAM" id="SignalP"/>
    </source>
</evidence>
<evidence type="ECO:0000256" key="9">
    <source>
        <dbReference type="RuleBase" id="RU003357"/>
    </source>
</evidence>
<comment type="subcellular location">
    <subcellularLocation>
        <location evidence="1 8">Cell outer membrane</location>
        <topology evidence="1 8">Multi-pass membrane protein</topology>
    </subcellularLocation>
</comment>
<evidence type="ECO:0000256" key="2">
    <source>
        <dbReference type="ARBA" id="ARBA00022448"/>
    </source>
</evidence>
<evidence type="ECO:0000256" key="5">
    <source>
        <dbReference type="ARBA" id="ARBA00023077"/>
    </source>
</evidence>
<feature type="chain" id="PRO_5046969987" evidence="11">
    <location>
        <begin position="29"/>
        <end position="823"/>
    </location>
</feature>
<dbReference type="Gene3D" id="2.170.130.10">
    <property type="entry name" value="TonB-dependent receptor, plug domain"/>
    <property type="match status" value="1"/>
</dbReference>
<dbReference type="Pfam" id="PF07715">
    <property type="entry name" value="Plug"/>
    <property type="match status" value="1"/>
</dbReference>
<dbReference type="RefSeq" id="WP_271164048.1">
    <property type="nucleotide sequence ID" value="NZ_BSFD01000002.1"/>
</dbReference>
<evidence type="ECO:0000256" key="10">
    <source>
        <dbReference type="SAM" id="MobiDB-lite"/>
    </source>
</evidence>
<sequence length="823" mass="87372">MTLHLQRRAALLAAVSASTLFAAGAATAQSTTPSTDVDEVVVTGTRVQGRSRLDTLVPVDVVTSEALQQRGTTELASQLATAIPSISFPRPSLTDGTDSVRPATLRGQGPDQTLVLVNGVRRHVSAQVNTNGTVGRGSAPVDLNAIPSSALDRVEVLRDGASAQYGSDAIAGVINLRLRQASSGGGATATYGAYVTSIDLPNAGKTDITDGEQVTVSGWQGFALGGDGFLTVSAEYRDRAYSNRADVNPTASPQRITGRFGDPESTDWSLYANAGKPLAAGWEAYGWAGYQERSALSAASYRNPATQASQSVTEIYPNGYLPLIGVDTQDLTVNGGVRGEAGGFDVDVSLGYGRNAIDYSVHNTVNASYGANSKTDFYAGAVTYDQLVFGVDASRAYELGLASPLNLAFGLEARRESYEIEAGEDQSWDRGPVAGKASASQGYSGFAPSNAVSEDRSNVGVYVDVEGELIEKFTASAALRYENYSDFGDTLTGKLAGRYDFNPHLALRGAISTGFRAPSLQQQYFTQTSITIVAPATPGGATTFTESGTFPSNSAVGRALGGTDLEPEESVNYSLGAVWRRGGFELTIDAYQINVDDRIILSGLLTGSRTAAVGTNARIIADLLDSVPGGATSARFFINGVDTETRGLDIVGRYRWLSDDIGRFDFTVASNFNRLEVTRYPTSSTFSSVAILPTEVDLFDRRERVRFERGTPRWKTNLQTDWTYQSVGVTARTTFYGDTLNAGTPVDGSGDVHTGVRAVIDLEGRYTLSNGVTLSLGADNLLDNYPQQTPTAFLGTTGGAPWSSFSPFGFNGRFVYGRVSVKW</sequence>
<evidence type="ECO:0000259" key="13">
    <source>
        <dbReference type="Pfam" id="PF07715"/>
    </source>
</evidence>
<dbReference type="SUPFAM" id="SSF56935">
    <property type="entry name" value="Porins"/>
    <property type="match status" value="1"/>
</dbReference>
<keyword evidence="2 8" id="KW-0813">Transport</keyword>
<dbReference type="PROSITE" id="PS52016">
    <property type="entry name" value="TONB_DEPENDENT_REC_3"/>
    <property type="match status" value="1"/>
</dbReference>
<evidence type="ECO:0000256" key="6">
    <source>
        <dbReference type="ARBA" id="ARBA00023136"/>
    </source>
</evidence>
<comment type="caution">
    <text evidence="14">The sequence shown here is derived from an EMBL/GenBank/DDBJ whole genome shotgun (WGS) entry which is preliminary data.</text>
</comment>
<keyword evidence="6 8" id="KW-0472">Membrane</keyword>
<evidence type="ECO:0000313" key="14">
    <source>
        <dbReference type="EMBL" id="GLK47680.1"/>
    </source>
</evidence>
<dbReference type="InterPro" id="IPR037066">
    <property type="entry name" value="Plug_dom_sf"/>
</dbReference>
<dbReference type="InterPro" id="IPR012910">
    <property type="entry name" value="Plug_dom"/>
</dbReference>
<dbReference type="EMBL" id="BSFD01000002">
    <property type="protein sequence ID" value="GLK47680.1"/>
    <property type="molecule type" value="Genomic_DNA"/>
</dbReference>
<feature type="domain" description="TonB-dependent receptor plug" evidence="13">
    <location>
        <begin position="53"/>
        <end position="173"/>
    </location>
</feature>
<accession>A0ABQ5T4I9</accession>
<organism evidence="14 15">
    <name type="scientific">Brevundimonas intermedia</name>
    <dbReference type="NCBI Taxonomy" id="74315"/>
    <lineage>
        <taxon>Bacteria</taxon>
        <taxon>Pseudomonadati</taxon>
        <taxon>Pseudomonadota</taxon>
        <taxon>Alphaproteobacteria</taxon>
        <taxon>Caulobacterales</taxon>
        <taxon>Caulobacteraceae</taxon>
        <taxon>Brevundimonas</taxon>
    </lineage>
</organism>
<evidence type="ECO:0000256" key="3">
    <source>
        <dbReference type="ARBA" id="ARBA00022452"/>
    </source>
</evidence>
<keyword evidence="7 8" id="KW-0998">Cell outer membrane</keyword>
<keyword evidence="15" id="KW-1185">Reference proteome</keyword>
<gene>
    <name evidence="14" type="ORF">GCM10017620_06530</name>
</gene>
<keyword evidence="11" id="KW-0732">Signal</keyword>
<proteinExistence type="inferred from homology"/>
<dbReference type="InterPro" id="IPR039426">
    <property type="entry name" value="TonB-dep_rcpt-like"/>
</dbReference>
<keyword evidence="3 8" id="KW-1134">Transmembrane beta strand</keyword>
<dbReference type="PANTHER" id="PTHR47234">
    <property type="match status" value="1"/>
</dbReference>
<feature type="signal peptide" evidence="11">
    <location>
        <begin position="1"/>
        <end position="28"/>
    </location>
</feature>
<name>A0ABQ5T4I9_9CAUL</name>
<feature type="region of interest" description="Disordered" evidence="10">
    <location>
        <begin position="87"/>
        <end position="108"/>
    </location>
</feature>
<keyword evidence="14" id="KW-0675">Receptor</keyword>
<evidence type="ECO:0000256" key="4">
    <source>
        <dbReference type="ARBA" id="ARBA00022692"/>
    </source>
</evidence>
<feature type="domain" description="TonB-dependent receptor-like beta-barrel" evidence="12">
    <location>
        <begin position="285"/>
        <end position="781"/>
    </location>
</feature>
<keyword evidence="4 8" id="KW-0812">Transmembrane</keyword>
<evidence type="ECO:0000256" key="8">
    <source>
        <dbReference type="PROSITE-ProRule" id="PRU01360"/>
    </source>
</evidence>
<comment type="similarity">
    <text evidence="8 9">Belongs to the TonB-dependent receptor family.</text>
</comment>
<dbReference type="CDD" id="cd01347">
    <property type="entry name" value="ligand_gated_channel"/>
    <property type="match status" value="1"/>
</dbReference>
<evidence type="ECO:0000256" key="7">
    <source>
        <dbReference type="ARBA" id="ARBA00023237"/>
    </source>
</evidence>
<keyword evidence="5 9" id="KW-0798">TonB box</keyword>
<dbReference type="InterPro" id="IPR036942">
    <property type="entry name" value="Beta-barrel_TonB_sf"/>
</dbReference>
<evidence type="ECO:0000259" key="12">
    <source>
        <dbReference type="Pfam" id="PF00593"/>
    </source>
</evidence>
<evidence type="ECO:0000256" key="1">
    <source>
        <dbReference type="ARBA" id="ARBA00004571"/>
    </source>
</evidence>
<evidence type="ECO:0000313" key="15">
    <source>
        <dbReference type="Proteomes" id="UP001143509"/>
    </source>
</evidence>
<dbReference type="Pfam" id="PF00593">
    <property type="entry name" value="TonB_dep_Rec_b-barrel"/>
    <property type="match status" value="1"/>
</dbReference>
<dbReference type="Gene3D" id="2.40.170.20">
    <property type="entry name" value="TonB-dependent receptor, beta-barrel domain"/>
    <property type="match status" value="1"/>
</dbReference>
<dbReference type="PANTHER" id="PTHR47234:SF3">
    <property type="entry name" value="SECRETIN_TONB SHORT N-TERMINAL DOMAIN-CONTAINING PROTEIN"/>
    <property type="match status" value="1"/>
</dbReference>
<dbReference type="Proteomes" id="UP001143509">
    <property type="component" value="Unassembled WGS sequence"/>
</dbReference>
<dbReference type="InterPro" id="IPR000531">
    <property type="entry name" value="Beta-barrel_TonB"/>
</dbReference>